<evidence type="ECO:0000313" key="3">
    <source>
        <dbReference type="EMBL" id="KAJ8895396.1"/>
    </source>
</evidence>
<keyword evidence="4" id="KW-1185">Reference proteome</keyword>
<name>A0ABQ9IFK1_9NEOP</name>
<dbReference type="Proteomes" id="UP001159363">
    <property type="component" value="Chromosome 1"/>
</dbReference>
<keyword evidence="2" id="KW-0812">Transmembrane</keyword>
<sequence>MPNFSGAGEGDYRLRVRQETRISDSEPGMRPGSVEAELITETELIAEAKAELIAVLIIIAVLVAVLIVVLIVIMVLIAVLISVLLAELIVIVVLLRAKAGSNHASALVDAPHGFRTEQCRITTGHHQASQLIVVTENSIAESELAGNLLAMMQIHGSMIVEGMAKAWLDISRPSDGYEMVQRWAITVVGTWAMLGPFVFTTPGPVMGRVGLVSGATSGPAMVPGGQPQGTFIPVARLRRCTLVTAPRSVTRPAYRLPPQRAAPCSLYREQPLIKFAPIGFRRWHLKSRAGWMEGGGDRDTARKENVTAMGKKAKSRVVGRPPRDKGSRLVPRTSCALLRLSKSAALSPRHGAHKALTPVKAREDRMRFQGRRECLPPPPQPGGELLAPGVLLAHFPPPPPFYTPPANIDKAARWAHGPLQRIFVCVIVPDDAAGQRVFSGISRFPHPCIPALLHTHSTSSLFALKALLLRVTKISSLNCTVTYTEHSAECPLPQLLEDTNWQSDELCGTSMARNYLFTVPQLAGIFMISARSGGSVQEELNPGRRGHLVTVL</sequence>
<evidence type="ECO:0000313" key="4">
    <source>
        <dbReference type="Proteomes" id="UP001159363"/>
    </source>
</evidence>
<feature type="region of interest" description="Disordered" evidence="1">
    <location>
        <begin position="308"/>
        <end position="329"/>
    </location>
</feature>
<evidence type="ECO:0000256" key="2">
    <source>
        <dbReference type="SAM" id="Phobius"/>
    </source>
</evidence>
<organism evidence="3 4">
    <name type="scientific">Dryococelus australis</name>
    <dbReference type="NCBI Taxonomy" id="614101"/>
    <lineage>
        <taxon>Eukaryota</taxon>
        <taxon>Metazoa</taxon>
        <taxon>Ecdysozoa</taxon>
        <taxon>Arthropoda</taxon>
        <taxon>Hexapoda</taxon>
        <taxon>Insecta</taxon>
        <taxon>Pterygota</taxon>
        <taxon>Neoptera</taxon>
        <taxon>Polyneoptera</taxon>
        <taxon>Phasmatodea</taxon>
        <taxon>Verophasmatodea</taxon>
        <taxon>Anareolatae</taxon>
        <taxon>Phasmatidae</taxon>
        <taxon>Eurycanthinae</taxon>
        <taxon>Dryococelus</taxon>
    </lineage>
</organism>
<feature type="transmembrane region" description="Helical" evidence="2">
    <location>
        <begin position="52"/>
        <end position="71"/>
    </location>
</feature>
<protein>
    <submittedName>
        <fullName evidence="3">Uncharacterized protein</fullName>
    </submittedName>
</protein>
<comment type="caution">
    <text evidence="3">The sequence shown here is derived from an EMBL/GenBank/DDBJ whole genome shotgun (WGS) entry which is preliminary data.</text>
</comment>
<reference evidence="3 4" key="1">
    <citation type="submission" date="2023-02" db="EMBL/GenBank/DDBJ databases">
        <title>LHISI_Scaffold_Assembly.</title>
        <authorList>
            <person name="Stuart O.P."/>
            <person name="Cleave R."/>
            <person name="Magrath M.J.L."/>
            <person name="Mikheyev A.S."/>
        </authorList>
    </citation>
    <scope>NUCLEOTIDE SEQUENCE [LARGE SCALE GENOMIC DNA]</scope>
    <source>
        <strain evidence="3">Daus_M_001</strain>
        <tissue evidence="3">Leg muscle</tissue>
    </source>
</reference>
<gene>
    <name evidence="3" type="ORF">PR048_000728</name>
</gene>
<dbReference type="EMBL" id="JARBHB010000001">
    <property type="protein sequence ID" value="KAJ8895396.1"/>
    <property type="molecule type" value="Genomic_DNA"/>
</dbReference>
<proteinExistence type="predicted"/>
<feature type="transmembrane region" description="Helical" evidence="2">
    <location>
        <begin position="77"/>
        <end position="95"/>
    </location>
</feature>
<keyword evidence="2" id="KW-0472">Membrane</keyword>
<keyword evidence="2" id="KW-1133">Transmembrane helix</keyword>
<evidence type="ECO:0000256" key="1">
    <source>
        <dbReference type="SAM" id="MobiDB-lite"/>
    </source>
</evidence>
<accession>A0ABQ9IFK1</accession>